<reference evidence="1" key="1">
    <citation type="submission" date="2019-11" db="EMBL/GenBank/DDBJ databases">
        <title>Nori genome reveals adaptations in red seaweeds to the harsh intertidal environment.</title>
        <authorList>
            <person name="Wang D."/>
            <person name="Mao Y."/>
        </authorList>
    </citation>
    <scope>NUCLEOTIDE SEQUENCE</scope>
    <source>
        <tissue evidence="1">Gametophyte</tissue>
    </source>
</reference>
<dbReference type="Proteomes" id="UP000798662">
    <property type="component" value="Chromosome 2"/>
</dbReference>
<organism evidence="1 2">
    <name type="scientific">Pyropia yezoensis</name>
    <name type="common">Susabi-nori</name>
    <name type="synonym">Porphyra yezoensis</name>
    <dbReference type="NCBI Taxonomy" id="2788"/>
    <lineage>
        <taxon>Eukaryota</taxon>
        <taxon>Rhodophyta</taxon>
        <taxon>Bangiophyceae</taxon>
        <taxon>Bangiales</taxon>
        <taxon>Bangiaceae</taxon>
        <taxon>Pyropia</taxon>
    </lineage>
</organism>
<evidence type="ECO:0000313" key="2">
    <source>
        <dbReference type="Proteomes" id="UP000798662"/>
    </source>
</evidence>
<gene>
    <name evidence="1" type="ORF">I4F81_007267</name>
</gene>
<evidence type="ECO:0000313" key="1">
    <source>
        <dbReference type="EMBL" id="KAK1864723.1"/>
    </source>
</evidence>
<protein>
    <submittedName>
        <fullName evidence="1">Uncharacterized protein</fullName>
    </submittedName>
</protein>
<name>A0ACC3C4K2_PYRYE</name>
<comment type="caution">
    <text evidence="1">The sequence shown here is derived from an EMBL/GenBank/DDBJ whole genome shotgun (WGS) entry which is preliminary data.</text>
</comment>
<keyword evidence="2" id="KW-1185">Reference proteome</keyword>
<accession>A0ACC3C4K2</accession>
<dbReference type="EMBL" id="CM020619">
    <property type="protein sequence ID" value="KAK1864723.1"/>
    <property type="molecule type" value="Genomic_DNA"/>
</dbReference>
<sequence>MADPSPGASGNVTAAEPDIGRARRCGACRLPGHDLRRCPLVKASDVRCTCKKDTCAKCSVACETCGVKGHTPDTLEEPVRGGVPARFTCDKLNEAAMQGRVLARLAHMSPTARDRRERARASKGQLAQLTPRAGSRLSTVLQEAAVVDRDGLGGAGASPAVRTAESVAAALEDDGASRAASRTLSAFVADSAAAVGRGATQPPPGLIASIDLAGTRQSAVSAMEEAMRKRPRYSSSDRNAMRRVVREAGLRAAGGATPAEVLGSSNPHFRVTGAQLKRAAVRYVQLPDGDVLSKVRQALSLFVGGDMLFNGCSVTSSVWTTEQVCGELMGCADRVGLTAPSVRASLRQVLKEMREGDEGLLSFFPAPESADRTN</sequence>
<proteinExistence type="predicted"/>